<keyword evidence="1" id="KW-0175">Coiled coil</keyword>
<reference evidence="2" key="1">
    <citation type="journal article" date="2020" name="bioRxiv">
        <title>Hybrid origin of Populus tomentosa Carr. identified through genome sequencing and phylogenomic analysis.</title>
        <authorList>
            <person name="An X."/>
            <person name="Gao K."/>
            <person name="Chen Z."/>
            <person name="Li J."/>
            <person name="Yang X."/>
            <person name="Yang X."/>
            <person name="Zhou J."/>
            <person name="Guo T."/>
            <person name="Zhao T."/>
            <person name="Huang S."/>
            <person name="Miao D."/>
            <person name="Khan W.U."/>
            <person name="Rao P."/>
            <person name="Ye M."/>
            <person name="Lei B."/>
            <person name="Liao W."/>
            <person name="Wang J."/>
            <person name="Ji L."/>
            <person name="Li Y."/>
            <person name="Guo B."/>
            <person name="Mustafa N.S."/>
            <person name="Li S."/>
            <person name="Yun Q."/>
            <person name="Keller S.R."/>
            <person name="Mao J."/>
            <person name="Zhang R."/>
            <person name="Strauss S.H."/>
        </authorList>
    </citation>
    <scope>NUCLEOTIDE SEQUENCE</scope>
    <source>
        <strain evidence="2">GM15</strain>
        <tissue evidence="2">Leaf</tissue>
    </source>
</reference>
<evidence type="ECO:0000313" key="2">
    <source>
        <dbReference type="EMBL" id="KAG6774421.1"/>
    </source>
</evidence>
<dbReference type="PANTHER" id="PTHR37174">
    <property type="entry name" value="FORKHEAD-ASSOCIATED DOMAIN PROTEIN"/>
    <property type="match status" value="1"/>
</dbReference>
<keyword evidence="3" id="KW-1185">Reference proteome</keyword>
<dbReference type="AlphaFoldDB" id="A0A8X7ZRT6"/>
<sequence length="300" mass="33394">MICHGHGGGAMVVLCRPVLKRPMCLSSNTDQLRTQLDQLHAEAESTRAKANSARLRLMRLSEAAEKLKRQAAVCVISGKENDARELLFQKKKVMQAIGKSKNRIELLDQLSSKLNQVISVKENQLIGNVAFDVEVETKDDSSPVRIVSPKLGVTDFSSDDDLEFSDGQDLQLCANGETNPPVDEEVGFLGRDICNDSNEESMIRGLKDVSSYEDFLEHLDVKLNKIESELVTVLNVSALVLNDNEKPNNFKVQQTIELLESVRAIRQKFDDSDDCLLEMTSEPVCLCRISGIMQKKVEIS</sequence>
<comment type="caution">
    <text evidence="2">The sequence shown here is derived from an EMBL/GenBank/DDBJ whole genome shotgun (WGS) entry which is preliminary data.</text>
</comment>
<evidence type="ECO:0000256" key="1">
    <source>
        <dbReference type="SAM" id="Coils"/>
    </source>
</evidence>
<name>A0A8X7ZRT6_POPTO</name>
<gene>
    <name evidence="2" type="ORF">POTOM_021774</name>
</gene>
<feature type="coiled-coil region" evidence="1">
    <location>
        <begin position="29"/>
        <end position="70"/>
    </location>
</feature>
<protein>
    <submittedName>
        <fullName evidence="2">Uncharacterized protein</fullName>
    </submittedName>
</protein>
<evidence type="ECO:0000313" key="3">
    <source>
        <dbReference type="Proteomes" id="UP000886885"/>
    </source>
</evidence>
<dbReference type="Proteomes" id="UP000886885">
    <property type="component" value="Chromosome 5D"/>
</dbReference>
<dbReference type="EMBL" id="JAAWWB010000010">
    <property type="protein sequence ID" value="KAG6774421.1"/>
    <property type="molecule type" value="Genomic_DNA"/>
</dbReference>
<organism evidence="2 3">
    <name type="scientific">Populus tomentosa</name>
    <name type="common">Chinese white poplar</name>
    <dbReference type="NCBI Taxonomy" id="118781"/>
    <lineage>
        <taxon>Eukaryota</taxon>
        <taxon>Viridiplantae</taxon>
        <taxon>Streptophyta</taxon>
        <taxon>Embryophyta</taxon>
        <taxon>Tracheophyta</taxon>
        <taxon>Spermatophyta</taxon>
        <taxon>Magnoliopsida</taxon>
        <taxon>eudicotyledons</taxon>
        <taxon>Gunneridae</taxon>
        <taxon>Pentapetalae</taxon>
        <taxon>rosids</taxon>
        <taxon>fabids</taxon>
        <taxon>Malpighiales</taxon>
        <taxon>Salicaceae</taxon>
        <taxon>Saliceae</taxon>
        <taxon>Populus</taxon>
    </lineage>
</organism>
<dbReference type="OrthoDB" id="772275at2759"/>
<proteinExistence type="predicted"/>
<accession>A0A8X7ZRT6</accession>
<dbReference type="PANTHER" id="PTHR37174:SF2">
    <property type="entry name" value="FORKHEAD-ASSOCIATED DOMAIN PROTEIN"/>
    <property type="match status" value="1"/>
</dbReference>